<proteinExistence type="predicted"/>
<evidence type="ECO:0000313" key="2">
    <source>
        <dbReference type="Proteomes" id="UP001140560"/>
    </source>
</evidence>
<sequence>MLEVLNWMFRLPEPDRALLSNHLPDKPSEPSAIPFNSTSGELDNITLRNHHSLTTISIVDMIEKSCSAILCNFTIPIPNKLFDDVVGMRGYVCLWTMGTMDAVLASGLIPDSIVSATESSSSDTQVSLLPRITNTPPQVPATDITSLQNIQLGSQKPFATAVSLPQSSTLRSPQDCYSASMKPSPLALADSNWTTPTGHIFDDGPSHPYDVPVKPPSLDIDIMEPKKLDIAARREWLNCILYYIGTELGVKKALCIPYTENFLSTVKPKVDSIFGRK</sequence>
<organism evidence="1 2">
    <name type="scientific">Neocucurbitaria cava</name>
    <dbReference type="NCBI Taxonomy" id="798079"/>
    <lineage>
        <taxon>Eukaryota</taxon>
        <taxon>Fungi</taxon>
        <taxon>Dikarya</taxon>
        <taxon>Ascomycota</taxon>
        <taxon>Pezizomycotina</taxon>
        <taxon>Dothideomycetes</taxon>
        <taxon>Pleosporomycetidae</taxon>
        <taxon>Pleosporales</taxon>
        <taxon>Pleosporineae</taxon>
        <taxon>Cucurbitariaceae</taxon>
        <taxon>Neocucurbitaria</taxon>
    </lineage>
</organism>
<keyword evidence="2" id="KW-1185">Reference proteome</keyword>
<dbReference type="EMBL" id="JAPEUY010000016">
    <property type="protein sequence ID" value="KAJ4365081.1"/>
    <property type="molecule type" value="Genomic_DNA"/>
</dbReference>
<dbReference type="Proteomes" id="UP001140560">
    <property type="component" value="Unassembled WGS sequence"/>
</dbReference>
<evidence type="ECO:0000313" key="1">
    <source>
        <dbReference type="EMBL" id="KAJ4365081.1"/>
    </source>
</evidence>
<gene>
    <name evidence="1" type="ORF">N0V83_008698</name>
</gene>
<accession>A0A9W8Y169</accession>
<dbReference type="AlphaFoldDB" id="A0A9W8Y169"/>
<comment type="caution">
    <text evidence="1">The sequence shown here is derived from an EMBL/GenBank/DDBJ whole genome shotgun (WGS) entry which is preliminary data.</text>
</comment>
<dbReference type="OrthoDB" id="2991872at2759"/>
<reference evidence="1" key="1">
    <citation type="submission" date="2022-10" db="EMBL/GenBank/DDBJ databases">
        <title>Tapping the CABI collections for fungal endophytes: first genome assemblies for Collariella, Neodidymelliopsis, Ascochyta clinopodiicola, Didymella pomorum, Didymosphaeria variabile, Neocosmospora piperis and Neocucurbitaria cava.</title>
        <authorList>
            <person name="Hill R."/>
        </authorList>
    </citation>
    <scope>NUCLEOTIDE SEQUENCE</scope>
    <source>
        <strain evidence="1">IMI 356814</strain>
    </source>
</reference>
<protein>
    <submittedName>
        <fullName evidence="1">Uncharacterized protein</fullName>
    </submittedName>
</protein>
<name>A0A9W8Y169_9PLEO</name>